<dbReference type="Proteomes" id="UP000011754">
    <property type="component" value="Unassembled WGS sequence"/>
</dbReference>
<sequence>MSAKKQKLSQKQKEIIEVAIYRRGASSWPDELKKEYFYKLQIHHKLSIHDIPQNTYTKTLSEILKIIEIYDPELLLFTEYHKKSERYTQKLVELYKLPDLTDVEINSLITTIKEKDYDIGHTDQWKVISIERNTKEITVSVAKNHKAKIPVRLDEGDLDSAVWAKLAKIAANKVRGEEHMIECSVRLLVDKRTVITVKFDLIHKTIEYSRDIKELDDSGKLLLPEEMAGEKEQAFNLVADALGIVSSKDNFVSVYQNQNDNIVSEDVFQRLKSLNSDQNIVVHIKERYYKTPASKRLTEDVTANLPQLKKEDALEALKKYYTENKYLRGFFEKHGDFNSKNASTIGSLATDSEAESRGYTSYFFTIRAIKSEEKVPLTYKIGNDKLIEHIKFKLEHGANNVDVLSKYYSEEAYNALLFEIRRLSAE</sequence>
<dbReference type="AlphaFoldDB" id="M3CNY1"/>
<comment type="caution">
    <text evidence="1">The sequence shown here is derived from an EMBL/GenBank/DDBJ whole genome shotgun (WGS) entry which is preliminary data.</text>
</comment>
<proteinExistence type="predicted"/>
<organism evidence="1 2">
    <name type="scientific">Leptospira interrogans serovar Lora str. TE 1992</name>
    <dbReference type="NCBI Taxonomy" id="1193028"/>
    <lineage>
        <taxon>Bacteria</taxon>
        <taxon>Pseudomonadati</taxon>
        <taxon>Spirochaetota</taxon>
        <taxon>Spirochaetia</taxon>
        <taxon>Leptospirales</taxon>
        <taxon>Leptospiraceae</taxon>
        <taxon>Leptospira</taxon>
    </lineage>
</organism>
<dbReference type="EMBL" id="AKWW02000030">
    <property type="protein sequence ID" value="EMF43224.1"/>
    <property type="molecule type" value="Genomic_DNA"/>
</dbReference>
<evidence type="ECO:0000313" key="1">
    <source>
        <dbReference type="EMBL" id="EMF43224.1"/>
    </source>
</evidence>
<evidence type="ECO:0000313" key="2">
    <source>
        <dbReference type="Proteomes" id="UP000011754"/>
    </source>
</evidence>
<name>M3CNY1_LEPIR</name>
<accession>M3CNY1</accession>
<gene>
    <name evidence="1" type="ORF">LEP1GSC067_4056</name>
</gene>
<reference evidence="1 2" key="1">
    <citation type="submission" date="2013-01" db="EMBL/GenBank/DDBJ databases">
        <authorList>
            <person name="Harkins D.M."/>
            <person name="Durkin A.S."/>
            <person name="Brinkac L.M."/>
            <person name="Haft D.H."/>
            <person name="Selengut J.D."/>
            <person name="Sanka R."/>
            <person name="DePew J."/>
            <person name="Purushe J."/>
            <person name="Hartskeerl R.A."/>
            <person name="Ahmed A."/>
            <person name="van der Linden H."/>
            <person name="Goris M.G.A."/>
            <person name="Vinetz J.M."/>
            <person name="Sutton G.G."/>
            <person name="Nierman W.C."/>
            <person name="Fouts D.E."/>
        </authorList>
    </citation>
    <scope>NUCLEOTIDE SEQUENCE [LARGE SCALE GENOMIC DNA]</scope>
    <source>
        <strain evidence="1 2">TE 1992</strain>
    </source>
</reference>
<protein>
    <submittedName>
        <fullName evidence="1">Uncharacterized protein</fullName>
    </submittedName>
</protein>